<dbReference type="InParanoid" id="A0A1J7ITA9"/>
<dbReference type="Proteomes" id="UP000182658">
    <property type="component" value="Unassembled WGS sequence"/>
</dbReference>
<feature type="region of interest" description="Disordered" evidence="1">
    <location>
        <begin position="146"/>
        <end position="177"/>
    </location>
</feature>
<accession>A0A1J7ITA9</accession>
<feature type="region of interest" description="Disordered" evidence="1">
    <location>
        <begin position="22"/>
        <end position="45"/>
    </location>
</feature>
<evidence type="ECO:0000313" key="3">
    <source>
        <dbReference type="Proteomes" id="UP000182658"/>
    </source>
</evidence>
<protein>
    <submittedName>
        <fullName evidence="2">Uncharacterized protein</fullName>
    </submittedName>
</protein>
<sequence length="397" mass="43630">MGLALSKASMVLTCEVRPDHVPVETDTTNQDNLQAPLAGPKKATGENMARKEVSIPFWFGNDMPFEFTFSAPFGFGYNMPFEFTFTVPEGTVSEKATGENMARKEASIPFCFGHDMPFEFTFSVSFRFGYNMPFEFTFAVPEGTVANQPQNNQEQSGTRHVQDVQISQDASTPDIPQSLGTMQTLLGLILRGGVPPEEKKDTPFPKRPVSKPSQNQQRSLLAEQLRAQEAEEEAAYADEEDADNQYSSGIGAELEEALARALARMSIGNSAASQTPAPSPHLETTTVTKLSGLPQGRLVFLPYGLMARFRLPGWVDNLASAGPGYDTLRARMDLMEKGRREFGLAVPVVQIICCNCAGLNVEGEFHCSMCQVHTLCKECDVGVRKESVEWMETKGLI</sequence>
<proteinExistence type="predicted"/>
<dbReference type="OrthoDB" id="10651494at2759"/>
<keyword evidence="3" id="KW-1185">Reference proteome</keyword>
<evidence type="ECO:0000313" key="2">
    <source>
        <dbReference type="EMBL" id="OIW30911.1"/>
    </source>
</evidence>
<dbReference type="AlphaFoldDB" id="A0A1J7ITA9"/>
<feature type="region of interest" description="Disordered" evidence="1">
    <location>
        <begin position="193"/>
        <end position="220"/>
    </location>
</feature>
<evidence type="ECO:0000256" key="1">
    <source>
        <dbReference type="SAM" id="MobiDB-lite"/>
    </source>
</evidence>
<gene>
    <name evidence="2" type="ORF">CONLIGDRAFT_642952</name>
</gene>
<reference evidence="2 3" key="1">
    <citation type="submission" date="2016-10" db="EMBL/GenBank/DDBJ databases">
        <title>Draft genome sequence of Coniochaeta ligniaria NRRL30616, a lignocellulolytic fungus for bioabatement of inhibitors in plant biomass hydrolysates.</title>
        <authorList>
            <consortium name="DOE Joint Genome Institute"/>
            <person name="Jimenez D.J."/>
            <person name="Hector R.E."/>
            <person name="Riley R."/>
            <person name="Sun H."/>
            <person name="Grigoriev I.V."/>
            <person name="Van Elsas J.D."/>
            <person name="Nichols N.N."/>
        </authorList>
    </citation>
    <scope>NUCLEOTIDE SEQUENCE [LARGE SCALE GENOMIC DNA]</scope>
    <source>
        <strain evidence="2 3">NRRL 30616</strain>
    </source>
</reference>
<organism evidence="2 3">
    <name type="scientific">Coniochaeta ligniaria NRRL 30616</name>
    <dbReference type="NCBI Taxonomy" id="1408157"/>
    <lineage>
        <taxon>Eukaryota</taxon>
        <taxon>Fungi</taxon>
        <taxon>Dikarya</taxon>
        <taxon>Ascomycota</taxon>
        <taxon>Pezizomycotina</taxon>
        <taxon>Sordariomycetes</taxon>
        <taxon>Sordariomycetidae</taxon>
        <taxon>Coniochaetales</taxon>
        <taxon>Coniochaetaceae</taxon>
        <taxon>Coniochaeta</taxon>
    </lineage>
</organism>
<name>A0A1J7ITA9_9PEZI</name>
<dbReference type="EMBL" id="KV875096">
    <property type="protein sequence ID" value="OIW30911.1"/>
    <property type="molecule type" value="Genomic_DNA"/>
</dbReference>